<dbReference type="STRING" id="51511.ENSCSAVP00000005823"/>
<sequence length="163" mass="18272">MSLGGDENIPVKTENSPTVHLKVDLDGVSPFTGRSTENGVPVCLPLKNLEELFAWQANDATDHGQPFTVSSLPRREKVNDDSAKVLLCHDMSGNYLDDRFAQQIVGKRTLEYQLSYWSLVDTFVYFSHHFITIPPVGWINACHTNGVLTLGTFITEFTDGYHR</sequence>
<dbReference type="AlphaFoldDB" id="H2YKH1"/>
<dbReference type="eggNOG" id="KOG2331">
    <property type="taxonomic scope" value="Eukaryota"/>
</dbReference>
<organism evidence="2 3">
    <name type="scientific">Ciona savignyi</name>
    <name type="common">Pacific transparent sea squirt</name>
    <dbReference type="NCBI Taxonomy" id="51511"/>
    <lineage>
        <taxon>Eukaryota</taxon>
        <taxon>Metazoa</taxon>
        <taxon>Chordata</taxon>
        <taxon>Tunicata</taxon>
        <taxon>Ascidiacea</taxon>
        <taxon>Phlebobranchia</taxon>
        <taxon>Cionidae</taxon>
        <taxon>Ciona</taxon>
    </lineage>
</organism>
<feature type="domain" description="Cytosolic endo-beta-N-acetylglucosaminidase TIM barrel" evidence="1">
    <location>
        <begin position="97"/>
        <end position="160"/>
    </location>
</feature>
<evidence type="ECO:0000313" key="2">
    <source>
        <dbReference type="Ensembl" id="ENSCSAVP00000005823.1"/>
    </source>
</evidence>
<proteinExistence type="predicted"/>
<accession>H2YKH1</accession>
<dbReference type="InterPro" id="IPR005201">
    <property type="entry name" value="TIM_ENGase"/>
</dbReference>
<dbReference type="Pfam" id="PF03644">
    <property type="entry name" value="Glyco_hydro_85"/>
    <property type="match status" value="1"/>
</dbReference>
<reference evidence="3" key="1">
    <citation type="submission" date="2003-08" db="EMBL/GenBank/DDBJ databases">
        <authorList>
            <person name="Birren B."/>
            <person name="Nusbaum C."/>
            <person name="Abebe A."/>
            <person name="Abouelleil A."/>
            <person name="Adekoya E."/>
            <person name="Ait-zahra M."/>
            <person name="Allen N."/>
            <person name="Allen T."/>
            <person name="An P."/>
            <person name="Anderson M."/>
            <person name="Anderson S."/>
            <person name="Arachchi H."/>
            <person name="Armbruster J."/>
            <person name="Bachantsang P."/>
            <person name="Baldwin J."/>
            <person name="Barry A."/>
            <person name="Bayul T."/>
            <person name="Blitshsteyn B."/>
            <person name="Bloom T."/>
            <person name="Blye J."/>
            <person name="Boguslavskiy L."/>
            <person name="Borowsky M."/>
            <person name="Boukhgalter B."/>
            <person name="Brunache A."/>
            <person name="Butler J."/>
            <person name="Calixte N."/>
            <person name="Calvo S."/>
            <person name="Camarata J."/>
            <person name="Campo K."/>
            <person name="Chang J."/>
            <person name="Cheshatsang Y."/>
            <person name="Citroen M."/>
            <person name="Collymore A."/>
            <person name="Considine T."/>
            <person name="Cook A."/>
            <person name="Cooke P."/>
            <person name="Corum B."/>
            <person name="Cuomo C."/>
            <person name="David R."/>
            <person name="Dawoe T."/>
            <person name="Degray S."/>
            <person name="Dodge S."/>
            <person name="Dooley K."/>
            <person name="Dorje P."/>
            <person name="Dorjee K."/>
            <person name="Dorris L."/>
            <person name="Duffey N."/>
            <person name="Dupes A."/>
            <person name="Elkins T."/>
            <person name="Engels R."/>
            <person name="Erickson J."/>
            <person name="Farina A."/>
            <person name="Faro S."/>
            <person name="Ferreira P."/>
            <person name="Fischer H."/>
            <person name="Fitzgerald M."/>
            <person name="Foley K."/>
            <person name="Gage D."/>
            <person name="Galagan J."/>
            <person name="Gearin G."/>
            <person name="Gnerre S."/>
            <person name="Gnirke A."/>
            <person name="Goyette A."/>
            <person name="Graham J."/>
            <person name="Grandbois E."/>
            <person name="Gyaltsen K."/>
            <person name="Hafez N."/>
            <person name="Hagopian D."/>
            <person name="Hagos B."/>
            <person name="Hall J."/>
            <person name="Hatcher B."/>
            <person name="Heller A."/>
            <person name="Higgins H."/>
            <person name="Honan T."/>
            <person name="Horn A."/>
            <person name="Houde N."/>
            <person name="Hughes L."/>
            <person name="Hulme W."/>
            <person name="Husby E."/>
            <person name="Iliev I."/>
            <person name="Jaffe D."/>
            <person name="Jones C."/>
            <person name="Kamal M."/>
            <person name="Kamat A."/>
            <person name="Kamvysselis M."/>
            <person name="Karlsson E."/>
            <person name="Kells C."/>
            <person name="Kieu A."/>
            <person name="Kisner P."/>
            <person name="Kodira C."/>
            <person name="Kulbokas E."/>
            <person name="Labutti K."/>
            <person name="Lama D."/>
            <person name="Landers T."/>
            <person name="Leger J."/>
            <person name="Levine S."/>
            <person name="Lewis D."/>
            <person name="Lewis T."/>
            <person name="Lindblad-toh K."/>
            <person name="Liu X."/>
            <person name="Lokyitsang T."/>
            <person name="Lokyitsang Y."/>
            <person name="Lucien O."/>
            <person name="Lui A."/>
            <person name="Ma L.J."/>
            <person name="Mabbitt R."/>
            <person name="Macdonald J."/>
            <person name="Maclean C."/>
            <person name="Major J."/>
            <person name="Manning J."/>
            <person name="Marabella R."/>
            <person name="Maru K."/>
            <person name="Matthews C."/>
            <person name="Mauceli E."/>
            <person name="Mccarthy M."/>
            <person name="Mcdonough S."/>
            <person name="Mcghee T."/>
            <person name="Meldrim J."/>
            <person name="Meneus L."/>
            <person name="Mesirov J."/>
            <person name="Mihalev A."/>
            <person name="Mihova T."/>
            <person name="Mikkelsen T."/>
            <person name="Mlenga V."/>
            <person name="Moru K."/>
            <person name="Mozes J."/>
            <person name="Mulrain L."/>
            <person name="Munson G."/>
            <person name="Naylor J."/>
            <person name="Newes C."/>
            <person name="Nguyen C."/>
            <person name="Nguyen N."/>
            <person name="Nguyen T."/>
            <person name="Nicol R."/>
            <person name="Nielsen C."/>
            <person name="Nizzari M."/>
            <person name="Norbu C."/>
            <person name="Norbu N."/>
            <person name="O'donnell P."/>
            <person name="Okoawo O."/>
            <person name="O'leary S."/>
            <person name="Omotosho B."/>
            <person name="O'neill K."/>
            <person name="Osman S."/>
            <person name="Parker S."/>
            <person name="Perrin D."/>
            <person name="Phunkhang P."/>
            <person name="Piqani B."/>
            <person name="Purcell S."/>
            <person name="Rachupka T."/>
            <person name="Ramasamy U."/>
            <person name="Rameau R."/>
            <person name="Ray V."/>
            <person name="Raymond C."/>
            <person name="Retta R."/>
            <person name="Richardson S."/>
            <person name="Rise C."/>
            <person name="Rodriguez J."/>
            <person name="Rogers J."/>
            <person name="Rogov P."/>
            <person name="Rutman M."/>
            <person name="Schupbach R."/>
            <person name="Seaman C."/>
            <person name="Settipalli S."/>
            <person name="Sharpe T."/>
            <person name="Sheridan J."/>
            <person name="Sherpa N."/>
            <person name="Shi J."/>
            <person name="Smirnov S."/>
            <person name="Smith C."/>
            <person name="Sougnez C."/>
            <person name="Spencer B."/>
            <person name="Stalker J."/>
            <person name="Stange-thomann N."/>
            <person name="Stavropoulos S."/>
            <person name="Stetson K."/>
            <person name="Stone C."/>
            <person name="Stone S."/>
            <person name="Stubbs M."/>
            <person name="Talamas J."/>
            <person name="Tchuinga P."/>
            <person name="Tenzing P."/>
            <person name="Tesfaye S."/>
            <person name="Theodore J."/>
            <person name="Thoulutsang Y."/>
            <person name="Topham K."/>
            <person name="Towey S."/>
            <person name="Tsamla T."/>
            <person name="Tsomo N."/>
            <person name="Vallee D."/>
            <person name="Vassiliev H."/>
            <person name="Venkataraman V."/>
            <person name="Vinson J."/>
            <person name="Vo A."/>
            <person name="Wade C."/>
            <person name="Wang S."/>
            <person name="Wangchuk T."/>
            <person name="Wangdi T."/>
            <person name="Whittaker C."/>
            <person name="Wilkinson J."/>
            <person name="Wu Y."/>
            <person name="Wyman D."/>
            <person name="Yadav S."/>
            <person name="Yang S."/>
            <person name="Yang X."/>
            <person name="Yeager S."/>
            <person name="Yee E."/>
            <person name="Young G."/>
            <person name="Zainoun J."/>
            <person name="Zembeck L."/>
            <person name="Zimmer A."/>
            <person name="Zody M."/>
            <person name="Lander E."/>
        </authorList>
    </citation>
    <scope>NUCLEOTIDE SEQUENCE [LARGE SCALE GENOMIC DNA]</scope>
</reference>
<dbReference type="Ensembl" id="ENSCSAVT00000005898.1">
    <property type="protein sequence ID" value="ENSCSAVP00000005823.1"/>
    <property type="gene ID" value="ENSCSAVG00000003472.1"/>
</dbReference>
<evidence type="ECO:0000313" key="3">
    <source>
        <dbReference type="Proteomes" id="UP000007875"/>
    </source>
</evidence>
<reference evidence="2" key="3">
    <citation type="submission" date="2025-09" db="UniProtKB">
        <authorList>
            <consortium name="Ensembl"/>
        </authorList>
    </citation>
    <scope>IDENTIFICATION</scope>
</reference>
<dbReference type="GeneTree" id="ENSGT00390000018512"/>
<reference evidence="2" key="2">
    <citation type="submission" date="2025-08" db="UniProtKB">
        <authorList>
            <consortium name="Ensembl"/>
        </authorList>
    </citation>
    <scope>IDENTIFICATION</scope>
</reference>
<dbReference type="PANTHER" id="PTHR13246">
    <property type="entry name" value="ENDO BETA N-ACETYLGLUCOSAMINIDASE"/>
    <property type="match status" value="1"/>
</dbReference>
<keyword evidence="3" id="KW-1185">Reference proteome</keyword>
<dbReference type="HOGENOM" id="CLU_1626467_0_0_1"/>
<dbReference type="InterPro" id="IPR032979">
    <property type="entry name" value="ENGase"/>
</dbReference>
<dbReference type="GO" id="GO:0033925">
    <property type="term" value="F:mannosyl-glycoprotein endo-beta-N-acetylglucosaminidase activity"/>
    <property type="evidence" value="ECO:0007669"/>
    <property type="project" value="UniProtKB-EC"/>
</dbReference>
<dbReference type="InParanoid" id="H2YKH1"/>
<dbReference type="Gene3D" id="3.20.20.80">
    <property type="entry name" value="Glycosidases"/>
    <property type="match status" value="1"/>
</dbReference>
<dbReference type="GO" id="GO:0005829">
    <property type="term" value="C:cytosol"/>
    <property type="evidence" value="ECO:0007669"/>
    <property type="project" value="UniProtKB-SubCell"/>
</dbReference>
<protein>
    <recommendedName>
        <fullName evidence="1">Cytosolic endo-beta-N-acetylglucosaminidase TIM barrel domain-containing protein</fullName>
    </recommendedName>
</protein>
<dbReference type="Proteomes" id="UP000007875">
    <property type="component" value="Unassembled WGS sequence"/>
</dbReference>
<evidence type="ECO:0000259" key="1">
    <source>
        <dbReference type="Pfam" id="PF03644"/>
    </source>
</evidence>
<dbReference type="PANTHER" id="PTHR13246:SF1">
    <property type="entry name" value="CYTOSOLIC ENDO-BETA-N-ACETYLGLUCOSAMINIDASE"/>
    <property type="match status" value="1"/>
</dbReference>
<name>H2YKH1_CIOSA</name>